<keyword evidence="2" id="KW-0472">Membrane</keyword>
<dbReference type="HOGENOM" id="CLU_1594130_0_0_1"/>
<keyword evidence="4" id="KW-1185">Reference proteome</keyword>
<feature type="compositionally biased region" description="Polar residues" evidence="1">
    <location>
        <begin position="168"/>
        <end position="178"/>
    </location>
</feature>
<dbReference type="EMBL" id="AOKY01000153">
    <property type="protein sequence ID" value="KDB26191.1"/>
    <property type="molecule type" value="Genomic_DNA"/>
</dbReference>
<organism evidence="3 4">
    <name type="scientific">Trichophyton interdigitale (strain MR816)</name>
    <dbReference type="NCBI Taxonomy" id="1215338"/>
    <lineage>
        <taxon>Eukaryota</taxon>
        <taxon>Fungi</taxon>
        <taxon>Dikarya</taxon>
        <taxon>Ascomycota</taxon>
        <taxon>Pezizomycotina</taxon>
        <taxon>Eurotiomycetes</taxon>
        <taxon>Eurotiomycetidae</taxon>
        <taxon>Onygenales</taxon>
        <taxon>Arthrodermataceae</taxon>
        <taxon>Trichophyton</taxon>
    </lineage>
</organism>
<protein>
    <submittedName>
        <fullName evidence="3">Uncharacterized protein</fullName>
    </submittedName>
</protein>
<evidence type="ECO:0000256" key="2">
    <source>
        <dbReference type="SAM" id="Phobius"/>
    </source>
</evidence>
<gene>
    <name evidence="3" type="ORF">H109_01999</name>
</gene>
<feature type="region of interest" description="Disordered" evidence="1">
    <location>
        <begin position="90"/>
        <end position="178"/>
    </location>
</feature>
<evidence type="ECO:0000313" key="3">
    <source>
        <dbReference type="EMBL" id="KDB26191.1"/>
    </source>
</evidence>
<comment type="caution">
    <text evidence="3">The sequence shown here is derived from an EMBL/GenBank/DDBJ whole genome shotgun (WGS) entry which is preliminary data.</text>
</comment>
<proteinExistence type="predicted"/>
<evidence type="ECO:0000313" key="4">
    <source>
        <dbReference type="Proteomes" id="UP000024533"/>
    </source>
</evidence>
<keyword evidence="2" id="KW-0812">Transmembrane</keyword>
<keyword evidence="2" id="KW-1133">Transmembrane helix</keyword>
<sequence>MSVLHAHLRPSLHKHSKRGFRDNSVNLVLVACGCTLLLLSIFLLFYRAQRRSRTAAPGQLLHQNFRLQNQNMPQHFDGVAAAPAYPVQTIPPAHLGQQHDRDHRFDTPAPPYYPREQDTPPKLDQHLASSSSHPPRPRTPPPGYISSTTSNHQSGQQTDLDQTSSQSIATPQPSRMYT</sequence>
<reference evidence="3 4" key="1">
    <citation type="submission" date="2014-02" db="EMBL/GenBank/DDBJ databases">
        <title>The Genome Sequence of Trichophyton interdigitale MR816.</title>
        <authorList>
            <consortium name="The Broad Institute Genomics Platform"/>
            <person name="Cuomo C.A."/>
            <person name="White T.C."/>
            <person name="Graser Y."/>
            <person name="Martinez-Rossi N."/>
            <person name="Heitman J."/>
            <person name="Young S.K."/>
            <person name="Zeng Q."/>
            <person name="Gargeya S."/>
            <person name="Abouelleil A."/>
            <person name="Alvarado L."/>
            <person name="Chapman S.B."/>
            <person name="Gainer-Dewar J."/>
            <person name="Goldberg J."/>
            <person name="Griggs A."/>
            <person name="Gujja S."/>
            <person name="Hansen M."/>
            <person name="Howarth C."/>
            <person name="Imamovic A."/>
            <person name="Larimer J."/>
            <person name="Martinez D."/>
            <person name="Murphy C."/>
            <person name="Pearson M.D."/>
            <person name="Persinoti G."/>
            <person name="Poon T."/>
            <person name="Priest M."/>
            <person name="Roberts A.D."/>
            <person name="Saif S."/>
            <person name="Shea T.D."/>
            <person name="Sykes S.N."/>
            <person name="Wortman J."/>
            <person name="Nusbaum C."/>
            <person name="Birren B."/>
        </authorList>
    </citation>
    <scope>NUCLEOTIDE SEQUENCE [LARGE SCALE GENOMIC DNA]</scope>
    <source>
        <strain evidence="3 4">MR816</strain>
    </source>
</reference>
<dbReference type="AlphaFoldDB" id="A0A059JEA9"/>
<feature type="compositionally biased region" description="Basic and acidic residues" evidence="1">
    <location>
        <begin position="115"/>
        <end position="125"/>
    </location>
</feature>
<feature type="compositionally biased region" description="Low complexity" evidence="1">
    <location>
        <begin position="153"/>
        <end position="167"/>
    </location>
</feature>
<feature type="transmembrane region" description="Helical" evidence="2">
    <location>
        <begin position="25"/>
        <end position="46"/>
    </location>
</feature>
<feature type="compositionally biased region" description="Basic and acidic residues" evidence="1">
    <location>
        <begin position="97"/>
        <end position="106"/>
    </location>
</feature>
<accession>A0A059JEA9</accession>
<dbReference type="OrthoDB" id="4172114at2759"/>
<dbReference type="Proteomes" id="UP000024533">
    <property type="component" value="Unassembled WGS sequence"/>
</dbReference>
<name>A0A059JEA9_TRIIM</name>
<evidence type="ECO:0000256" key="1">
    <source>
        <dbReference type="SAM" id="MobiDB-lite"/>
    </source>
</evidence>
<dbReference type="OMA" id="YYPREQD"/>